<dbReference type="InterPro" id="IPR017968">
    <property type="entry name" value="Acylphosphatase_CS"/>
</dbReference>
<keyword evidence="9" id="KW-0378">Hydrolase</keyword>
<dbReference type="Pfam" id="PF07503">
    <property type="entry name" value="zf-HYPF"/>
    <property type="match status" value="2"/>
</dbReference>
<dbReference type="PROSITE" id="PS00150">
    <property type="entry name" value="ACYLPHOSPHATASE_1"/>
    <property type="match status" value="1"/>
</dbReference>
<dbReference type="Proteomes" id="UP000238392">
    <property type="component" value="Unassembled WGS sequence"/>
</dbReference>
<dbReference type="Pfam" id="PF22521">
    <property type="entry name" value="HypF_C_2"/>
    <property type="match status" value="1"/>
</dbReference>
<evidence type="ECO:0000259" key="11">
    <source>
        <dbReference type="PROSITE" id="PS51163"/>
    </source>
</evidence>
<evidence type="ECO:0000256" key="4">
    <source>
        <dbReference type="ARBA" id="ARBA00022723"/>
    </source>
</evidence>
<comment type="catalytic activity">
    <reaction evidence="7 8">
        <text>C-terminal L-cysteinyl-[HypE protein] + carbamoyl phosphate + ATP + H2O = C-terminal S-carboxamide-L-cysteinyl-[HypE protein] + AMP + phosphate + diphosphate + H(+)</text>
        <dbReference type="Rhea" id="RHEA:55636"/>
        <dbReference type="Rhea" id="RHEA-COMP:14247"/>
        <dbReference type="Rhea" id="RHEA-COMP:14392"/>
        <dbReference type="ChEBI" id="CHEBI:15377"/>
        <dbReference type="ChEBI" id="CHEBI:15378"/>
        <dbReference type="ChEBI" id="CHEBI:30616"/>
        <dbReference type="ChEBI" id="CHEBI:33019"/>
        <dbReference type="ChEBI" id="CHEBI:43474"/>
        <dbReference type="ChEBI" id="CHEBI:58228"/>
        <dbReference type="ChEBI" id="CHEBI:76913"/>
        <dbReference type="ChEBI" id="CHEBI:139126"/>
        <dbReference type="ChEBI" id="CHEBI:456215"/>
    </reaction>
</comment>
<evidence type="ECO:0000256" key="2">
    <source>
        <dbReference type="ARBA" id="ARBA00008097"/>
    </source>
</evidence>
<comment type="pathway">
    <text evidence="1 8">Protein modification; [NiFe] hydrogenase maturation.</text>
</comment>
<proteinExistence type="inferred from homology"/>
<dbReference type="PANTHER" id="PTHR42959">
    <property type="entry name" value="CARBAMOYLTRANSFERASE"/>
    <property type="match status" value="1"/>
</dbReference>
<evidence type="ECO:0000256" key="5">
    <source>
        <dbReference type="ARBA" id="ARBA00022771"/>
    </source>
</evidence>
<dbReference type="PANTHER" id="PTHR42959:SF1">
    <property type="entry name" value="CARBAMOYLTRANSFERASE HYPF"/>
    <property type="match status" value="1"/>
</dbReference>
<feature type="active site" evidence="9">
    <location>
        <position position="18"/>
    </location>
</feature>
<dbReference type="EMBL" id="PVTQ01000009">
    <property type="protein sequence ID" value="PRY87716.1"/>
    <property type="molecule type" value="Genomic_DNA"/>
</dbReference>
<comment type="similarity">
    <text evidence="2 8">Belongs to the carbamoyltransferase HypF family.</text>
</comment>
<dbReference type="InterPro" id="IPR041440">
    <property type="entry name" value="HypF_C"/>
</dbReference>
<keyword evidence="6" id="KW-0862">Zinc</keyword>
<dbReference type="InterPro" id="IPR006070">
    <property type="entry name" value="Sua5-like_dom"/>
</dbReference>
<dbReference type="GO" id="GO:0051604">
    <property type="term" value="P:protein maturation"/>
    <property type="evidence" value="ECO:0007669"/>
    <property type="project" value="TreeGrafter"/>
</dbReference>
<dbReference type="OrthoDB" id="9808093at2"/>
<evidence type="ECO:0000256" key="3">
    <source>
        <dbReference type="ARBA" id="ARBA00022598"/>
    </source>
</evidence>
<keyword evidence="13" id="KW-1185">Reference proteome</keyword>
<dbReference type="InterPro" id="IPR001792">
    <property type="entry name" value="Acylphosphatase-like_dom"/>
</dbReference>
<dbReference type="Gene3D" id="3.90.870.50">
    <property type="match status" value="1"/>
</dbReference>
<dbReference type="InterPro" id="IPR055128">
    <property type="entry name" value="HypF_C_2"/>
</dbReference>
<name>A0A2T0WLZ3_9RHOB</name>
<dbReference type="InterPro" id="IPR004421">
    <property type="entry name" value="Carbamoyltransferase_HypF"/>
</dbReference>
<evidence type="ECO:0000313" key="12">
    <source>
        <dbReference type="EMBL" id="PRY87716.1"/>
    </source>
</evidence>
<evidence type="ECO:0000256" key="6">
    <source>
        <dbReference type="ARBA" id="ARBA00022833"/>
    </source>
</evidence>
<accession>A0A2T0WLZ3</accession>
<dbReference type="InterPro" id="IPR036046">
    <property type="entry name" value="Acylphosphatase-like_dom_sf"/>
</dbReference>
<evidence type="ECO:0000259" key="10">
    <source>
        <dbReference type="PROSITE" id="PS51160"/>
    </source>
</evidence>
<protein>
    <recommendedName>
        <fullName evidence="8">Carbamoyltransferase HypF</fullName>
        <ecNumber evidence="8">6.2.-.-</ecNumber>
    </recommendedName>
</protein>
<feature type="domain" description="YrdC-like" evidence="11">
    <location>
        <begin position="189"/>
        <end position="371"/>
    </location>
</feature>
<dbReference type="PIRSF" id="PIRSF006256">
    <property type="entry name" value="CMPcnvr_hdrg_mat"/>
    <property type="match status" value="1"/>
</dbReference>
<dbReference type="InterPro" id="IPR051060">
    <property type="entry name" value="Carbamoyltrans_HypF-like"/>
</dbReference>
<dbReference type="GO" id="GO:0003725">
    <property type="term" value="F:double-stranded RNA binding"/>
    <property type="evidence" value="ECO:0007669"/>
    <property type="project" value="InterPro"/>
</dbReference>
<feature type="domain" description="Acylphosphatase-like" evidence="10">
    <location>
        <begin position="3"/>
        <end position="86"/>
    </location>
</feature>
<organism evidence="12 13">
    <name type="scientific">Donghicola tyrosinivorans</name>
    <dbReference type="NCBI Taxonomy" id="1652492"/>
    <lineage>
        <taxon>Bacteria</taxon>
        <taxon>Pseudomonadati</taxon>
        <taxon>Pseudomonadota</taxon>
        <taxon>Alphaproteobacteria</taxon>
        <taxon>Rhodobacterales</taxon>
        <taxon>Roseobacteraceae</taxon>
        <taxon>Donghicola</taxon>
    </lineage>
</organism>
<evidence type="ECO:0000256" key="9">
    <source>
        <dbReference type="PROSITE-ProRule" id="PRU00520"/>
    </source>
</evidence>
<dbReference type="SUPFAM" id="SSF55821">
    <property type="entry name" value="YrdC/RibB"/>
    <property type="match status" value="1"/>
</dbReference>
<dbReference type="Gene3D" id="3.30.420.40">
    <property type="match status" value="1"/>
</dbReference>
<keyword evidence="5" id="KW-0863">Zinc-finger</keyword>
<evidence type="ECO:0000256" key="7">
    <source>
        <dbReference type="ARBA" id="ARBA00048220"/>
    </source>
</evidence>
<feature type="active site" evidence="9">
    <location>
        <position position="36"/>
    </location>
</feature>
<dbReference type="SUPFAM" id="SSF54975">
    <property type="entry name" value="Acylphosphatase/BLUF domain-like"/>
    <property type="match status" value="1"/>
</dbReference>
<evidence type="ECO:0000313" key="13">
    <source>
        <dbReference type="Proteomes" id="UP000238392"/>
    </source>
</evidence>
<dbReference type="AlphaFoldDB" id="A0A2T0WLZ3"/>
<evidence type="ECO:0000256" key="8">
    <source>
        <dbReference type="PIRNR" id="PIRNR006256"/>
    </source>
</evidence>
<dbReference type="NCBIfam" id="TIGR00143">
    <property type="entry name" value="hypF"/>
    <property type="match status" value="1"/>
</dbReference>
<dbReference type="UniPathway" id="UPA00335"/>
<dbReference type="RefSeq" id="WP_106265516.1">
    <property type="nucleotide sequence ID" value="NZ_PVTQ01000009.1"/>
</dbReference>
<dbReference type="GO" id="GO:0016743">
    <property type="term" value="F:carboxyl- or carbamoyltransferase activity"/>
    <property type="evidence" value="ECO:0007669"/>
    <property type="project" value="UniProtKB-UniRule"/>
</dbReference>
<comment type="function">
    <text evidence="8">Involved in the maturation of [NiFe] hydrogenases. Along with HypE, it catalyzes the synthesis of the CN ligands of the active site iron of [NiFe]-hydrogenases. HypF functions as a carbamoyl transferase using carbamoylphosphate as a substrate and transferring the carboxamido moiety in an ATP-dependent reaction to the thiolate of the C-terminal cysteine of HypE yielding a protein-S-carboxamide.</text>
</comment>
<keyword evidence="3" id="KW-0436">Ligase</keyword>
<dbReference type="InterPro" id="IPR011125">
    <property type="entry name" value="Znf_HypF"/>
</dbReference>
<dbReference type="Pfam" id="PF17788">
    <property type="entry name" value="HypF_C"/>
    <property type="match status" value="1"/>
</dbReference>
<dbReference type="GO" id="GO:0008270">
    <property type="term" value="F:zinc ion binding"/>
    <property type="evidence" value="ECO:0007669"/>
    <property type="project" value="UniProtKB-KW"/>
</dbReference>
<reference evidence="12 13" key="1">
    <citation type="submission" date="2018-03" db="EMBL/GenBank/DDBJ databases">
        <title>Genomic Encyclopedia of Archaeal and Bacterial Type Strains, Phase II (KMG-II): from individual species to whole genera.</title>
        <authorList>
            <person name="Goeker M."/>
        </authorList>
    </citation>
    <scope>NUCLEOTIDE SEQUENCE [LARGE SCALE GENOMIC DNA]</scope>
    <source>
        <strain evidence="12 13">DSM 100212</strain>
    </source>
</reference>
<dbReference type="Gene3D" id="3.30.420.360">
    <property type="match status" value="1"/>
</dbReference>
<comment type="caution">
    <text evidence="12">The sequence shown here is derived from an EMBL/GenBank/DDBJ whole genome shotgun (WGS) entry which is preliminary data.</text>
</comment>
<dbReference type="InterPro" id="IPR017945">
    <property type="entry name" value="DHBP_synth_RibB-like_a/b_dom"/>
</dbReference>
<keyword evidence="4" id="KW-0479">Metal-binding</keyword>
<evidence type="ECO:0000256" key="1">
    <source>
        <dbReference type="ARBA" id="ARBA00004711"/>
    </source>
</evidence>
<dbReference type="Pfam" id="PF00708">
    <property type="entry name" value="Acylphosphatase"/>
    <property type="match status" value="1"/>
</dbReference>
<gene>
    <name evidence="12" type="ORF">CLV74_10936</name>
</gene>
<dbReference type="GO" id="GO:0003998">
    <property type="term" value="F:acylphosphatase activity"/>
    <property type="evidence" value="ECO:0007669"/>
    <property type="project" value="UniProtKB-EC"/>
</dbReference>
<sequence length="753" mass="80820">MEGLRIRVRGQVQGVGFRPFVWLLARELGVTGRVLNDPEGVLIEAYGPAATLPDLLRTKAPPLSRIDGIEVTPITGEAPTDFVIAASEGSGAETRVTPDAATCPDCLEEIHNPSERRFGYAFANCTHCGPRFTILNALPYDRSQTTMAPFAMCADCAAEYTDPADRRFHAQPVACPACGPKVWIEPHHDAPLAEAAARLHHGEILAIKGLGGFHLAGDARNAGAIALLRQRKMRPAKPFALMGTLDTIRQYAAPSDAEVALLQDPAAPIVLLANRGSLPSEIAPNQSTLGWMLPYTPLHHLLLDLLDGPLVMTSGNLSGEPQVIGNEEAREKLAPFVDAFLMHDRDIARRIDDSVERITPHGPMVLRRARGRVPGTLPLPKGFEDAPQTVAYGGQMKAALCLIKNGQALLGHHLGELDEALTWEAFQQADRDYSDLFDHKPQVVAVDLHPDFRASRHGAARAEAEGLKLEEIQHHHAHLAACMGENLWPLDGGEVAGIILDGVGLGPDGTVWGGEVLLGDYTGYERAAWLRPAPLIGGDMAAKEPWRNALARLDQAGLPDWADALFPDKPLAMARMAAERGLNTPQSSSAGRLFDAVAACLGICPDRQSYEGEAAMTLEALAQKAPPEEMAFYYDINASGSRIDPAKMWEPLRNDLENGVSTEIIALRFHSALARAFACAAVGLVQQGRARAIALSGGCFQSALLLDLTCHWIEAEASSLGIKVPVMHHTKTPANDGGLALGQALIAAARHLG</sequence>
<dbReference type="Gene3D" id="3.30.110.120">
    <property type="match status" value="1"/>
</dbReference>
<dbReference type="Pfam" id="PF01300">
    <property type="entry name" value="Sua5_yciO_yrdC"/>
    <property type="match status" value="1"/>
</dbReference>
<comment type="catalytic activity">
    <reaction evidence="9">
        <text>an acyl phosphate + H2O = a carboxylate + phosphate + H(+)</text>
        <dbReference type="Rhea" id="RHEA:14965"/>
        <dbReference type="ChEBI" id="CHEBI:15377"/>
        <dbReference type="ChEBI" id="CHEBI:15378"/>
        <dbReference type="ChEBI" id="CHEBI:29067"/>
        <dbReference type="ChEBI" id="CHEBI:43474"/>
        <dbReference type="ChEBI" id="CHEBI:59918"/>
        <dbReference type="EC" id="3.6.1.7"/>
    </reaction>
</comment>
<dbReference type="PROSITE" id="PS51160">
    <property type="entry name" value="ACYLPHOSPHATASE_3"/>
    <property type="match status" value="1"/>
</dbReference>
<dbReference type="PROSITE" id="PS51163">
    <property type="entry name" value="YRDC"/>
    <property type="match status" value="1"/>
</dbReference>
<dbReference type="GO" id="GO:0016874">
    <property type="term" value="F:ligase activity"/>
    <property type="evidence" value="ECO:0007669"/>
    <property type="project" value="UniProtKB-UniRule"/>
</dbReference>
<dbReference type="EC" id="6.2.-.-" evidence="8"/>